<feature type="domain" description="Peptidase M1 membrane alanine aminopeptidase" evidence="1">
    <location>
        <begin position="284"/>
        <end position="482"/>
    </location>
</feature>
<dbReference type="RefSeq" id="WP_277732231.1">
    <property type="nucleotide sequence ID" value="NZ_CP120733.1"/>
</dbReference>
<keyword evidence="3" id="KW-1185">Reference proteome</keyword>
<dbReference type="InterPro" id="IPR027268">
    <property type="entry name" value="Peptidase_M4/M1_CTD_sf"/>
</dbReference>
<dbReference type="Proteomes" id="UP001222800">
    <property type="component" value="Chromosome"/>
</dbReference>
<dbReference type="Pfam" id="PF01433">
    <property type="entry name" value="Peptidase_M1"/>
    <property type="match status" value="1"/>
</dbReference>
<dbReference type="SUPFAM" id="SSF55486">
    <property type="entry name" value="Metalloproteases ('zincins'), catalytic domain"/>
    <property type="match status" value="1"/>
</dbReference>
<name>A0ABY8EBE7_9FIRM</name>
<evidence type="ECO:0000259" key="1">
    <source>
        <dbReference type="Pfam" id="PF01433"/>
    </source>
</evidence>
<proteinExistence type="predicted"/>
<reference evidence="2 3" key="1">
    <citation type="submission" date="2023-03" db="EMBL/GenBank/DDBJ databases">
        <title>Complete genome sequence of Tepidibacter sp. SWIR-1, isolated from a deep-sea hydrothermal vent.</title>
        <authorList>
            <person name="Li X."/>
        </authorList>
    </citation>
    <scope>NUCLEOTIDE SEQUENCE [LARGE SCALE GENOMIC DNA]</scope>
    <source>
        <strain evidence="2 3">SWIR-1</strain>
    </source>
</reference>
<organism evidence="2 3">
    <name type="scientific">Tepidibacter hydrothermalis</name>
    <dbReference type="NCBI Taxonomy" id="3036126"/>
    <lineage>
        <taxon>Bacteria</taxon>
        <taxon>Bacillati</taxon>
        <taxon>Bacillota</taxon>
        <taxon>Clostridia</taxon>
        <taxon>Peptostreptococcales</taxon>
        <taxon>Peptostreptococcaceae</taxon>
        <taxon>Tepidibacter</taxon>
    </lineage>
</organism>
<protein>
    <submittedName>
        <fullName evidence="2">M1 family metallopeptidase</fullName>
    </submittedName>
</protein>
<accession>A0ABY8EBE7</accession>
<evidence type="ECO:0000313" key="3">
    <source>
        <dbReference type="Proteomes" id="UP001222800"/>
    </source>
</evidence>
<dbReference type="CDD" id="cd09604">
    <property type="entry name" value="M1_APN_like"/>
    <property type="match status" value="1"/>
</dbReference>
<dbReference type="InterPro" id="IPR014782">
    <property type="entry name" value="Peptidase_M1_dom"/>
</dbReference>
<evidence type="ECO:0000313" key="2">
    <source>
        <dbReference type="EMBL" id="WFD10253.1"/>
    </source>
</evidence>
<dbReference type="PANTHER" id="PTHR45726">
    <property type="entry name" value="LEUKOTRIENE A-4 HYDROLASE"/>
    <property type="match status" value="1"/>
</dbReference>
<sequence length="485" mass="56661">MLIVLSKKKFLKLFIVLFLLFSIITCFEKIDLQAFKGEKKDNLNSYTINASFDDKLKNLSCNQNIVYVNNTQNNLNELYFHIYPNAFSKEEYAPFVKSELKEAYPNGFSEGHIKIKSILSNKAKLNYSISGEKEDILMVKLNKELKPSEKIDVYIEYDVKLPNSIGRFGYGDNTINITNWYPIACVYDERGWNKKGYEKIGDPFYSNISDFDVSINIPNKYKIASTGIIKSKKKENNRNIFKVDAKNVRDFAFILSDKFTILSTNIKDTNIYSYFFDEKYGKEALEVAKDSLVVFNDLFGKYPYKTYSVVESDFFIGGMEYPNLVMIDKGLYDQNSKFYLEYVVAHETAHQWWYSLVGNDEISEPWLDEALTEYSTILYFEQKYGKEVKDRLIKNMKVRTITKQSKHIFKSTTEFDNSIDYSLCVYSKGALMIDNIRKKVGDDVFFDTLRKYYNENIYKNVTSSQFMNMWEEEGVDTEKIMNGNN</sequence>
<dbReference type="Gene3D" id="1.10.390.10">
    <property type="entry name" value="Neutral Protease Domain 2"/>
    <property type="match status" value="1"/>
</dbReference>
<dbReference type="InterPro" id="IPR034015">
    <property type="entry name" value="M1_LTA4H"/>
</dbReference>
<gene>
    <name evidence="2" type="ORF">P4S50_18135</name>
</gene>
<dbReference type="EMBL" id="CP120733">
    <property type="protein sequence ID" value="WFD10253.1"/>
    <property type="molecule type" value="Genomic_DNA"/>
</dbReference>
<dbReference type="PANTHER" id="PTHR45726:SF3">
    <property type="entry name" value="LEUKOTRIENE A-4 HYDROLASE"/>
    <property type="match status" value="1"/>
</dbReference>